<protein>
    <submittedName>
        <fullName evidence="2">Uncharacterized protein</fullName>
    </submittedName>
</protein>
<gene>
    <name evidence="1" type="ORF">GJU42_19945</name>
    <name evidence="2" type="ORF">SAMN06265349_101745</name>
</gene>
<dbReference type="EMBL" id="FXTA01000001">
    <property type="protein sequence ID" value="SMO42837.1"/>
    <property type="molecule type" value="Genomic_DNA"/>
</dbReference>
<proteinExistence type="predicted"/>
<sequence length="73" mass="8537">MKITLHLTIEVENASHATRDQIQNNLRLYRINDPVNNRDLINEFGLDEKPLMIDHIEQITAGLEEHYTIKIRG</sequence>
<evidence type="ECO:0000313" key="3">
    <source>
        <dbReference type="Proteomes" id="UP000317289"/>
    </source>
</evidence>
<reference evidence="2 3" key="1">
    <citation type="submission" date="2017-05" db="EMBL/GenBank/DDBJ databases">
        <authorList>
            <person name="Varghese N."/>
            <person name="Submissions S."/>
        </authorList>
    </citation>
    <scope>NUCLEOTIDE SEQUENCE [LARGE SCALE GENOMIC DNA]</scope>
    <source>
        <strain evidence="2 3">DSM 19382</strain>
    </source>
</reference>
<reference evidence="1 4" key="2">
    <citation type="submission" date="2019-11" db="EMBL/GenBank/DDBJ databases">
        <title>Flavobacterium resistens genome.</title>
        <authorList>
            <person name="Wilson V.M."/>
            <person name="Newman J.D."/>
        </authorList>
    </citation>
    <scope>NUCLEOTIDE SEQUENCE [LARGE SCALE GENOMIC DNA]</scope>
    <source>
        <strain evidence="1 4">DSM 19382</strain>
    </source>
</reference>
<dbReference type="Proteomes" id="UP000468990">
    <property type="component" value="Unassembled WGS sequence"/>
</dbReference>
<dbReference type="AlphaFoldDB" id="A0A521B6V5"/>
<evidence type="ECO:0000313" key="1">
    <source>
        <dbReference type="EMBL" id="MRX70253.1"/>
    </source>
</evidence>
<evidence type="ECO:0000313" key="4">
    <source>
        <dbReference type="Proteomes" id="UP000468990"/>
    </source>
</evidence>
<evidence type="ECO:0000313" key="2">
    <source>
        <dbReference type="EMBL" id="SMO42837.1"/>
    </source>
</evidence>
<organism evidence="2 3">
    <name type="scientific">Flavobacterium resistens</name>
    <dbReference type="NCBI Taxonomy" id="443612"/>
    <lineage>
        <taxon>Bacteria</taxon>
        <taxon>Pseudomonadati</taxon>
        <taxon>Bacteroidota</taxon>
        <taxon>Flavobacteriia</taxon>
        <taxon>Flavobacteriales</taxon>
        <taxon>Flavobacteriaceae</taxon>
        <taxon>Flavobacterium</taxon>
    </lineage>
</organism>
<dbReference type="RefSeq" id="WP_142449406.1">
    <property type="nucleotide sequence ID" value="NZ_FXTA01000001.1"/>
</dbReference>
<dbReference type="Proteomes" id="UP000317289">
    <property type="component" value="Unassembled WGS sequence"/>
</dbReference>
<dbReference type="EMBL" id="WKKG01000012">
    <property type="protein sequence ID" value="MRX70253.1"/>
    <property type="molecule type" value="Genomic_DNA"/>
</dbReference>
<accession>A0A521B6V5</accession>
<name>A0A521B6V5_9FLAO</name>
<keyword evidence="4" id="KW-1185">Reference proteome</keyword>